<protein>
    <submittedName>
        <fullName evidence="3">Endoribonuclease L-PSP</fullName>
    </submittedName>
</protein>
<dbReference type="GO" id="GO:0019239">
    <property type="term" value="F:deaminase activity"/>
    <property type="evidence" value="ECO:0007669"/>
    <property type="project" value="TreeGrafter"/>
</dbReference>
<dbReference type="SUPFAM" id="SSF55298">
    <property type="entry name" value="YjgF-like"/>
    <property type="match status" value="1"/>
</dbReference>
<dbReference type="Gene3D" id="3.30.1330.40">
    <property type="entry name" value="RutC-like"/>
    <property type="match status" value="1"/>
</dbReference>
<keyword evidence="4" id="KW-1185">Reference proteome</keyword>
<dbReference type="InterPro" id="IPR006056">
    <property type="entry name" value="RidA"/>
</dbReference>
<sequence length="125" mass="13223">MEEIQTDAAPASIGPFSQGIRDGDRIFVSGQGPVDPDSGDVVSEDIREQTARTLENVAAVLEAGGSSLDGVVKTTVFVTDMSDYDAINEVYEEYVSEPYPARSAVEVADLPIDIGVEIEVVASAE</sequence>
<evidence type="ECO:0000256" key="1">
    <source>
        <dbReference type="ARBA" id="ARBA00010552"/>
    </source>
</evidence>
<dbReference type="PANTHER" id="PTHR11803">
    <property type="entry name" value="2-IMINOBUTANOATE/2-IMINOPROPANOATE DEAMINASE RIDA"/>
    <property type="match status" value="1"/>
</dbReference>
<dbReference type="Proteomes" id="UP000198531">
    <property type="component" value="Unassembled WGS sequence"/>
</dbReference>
<proteinExistence type="inferred from homology"/>
<feature type="region of interest" description="Disordered" evidence="2">
    <location>
        <begin position="1"/>
        <end position="20"/>
    </location>
</feature>
<evidence type="ECO:0000313" key="3">
    <source>
        <dbReference type="EMBL" id="SFR67139.1"/>
    </source>
</evidence>
<dbReference type="PROSITE" id="PS01094">
    <property type="entry name" value="UPF0076"/>
    <property type="match status" value="1"/>
</dbReference>
<dbReference type="Pfam" id="PF01042">
    <property type="entry name" value="Ribonuc_L-PSP"/>
    <property type="match status" value="1"/>
</dbReference>
<dbReference type="OrthoDB" id="371655at2157"/>
<comment type="similarity">
    <text evidence="1">Belongs to the RutC family.</text>
</comment>
<dbReference type="AlphaFoldDB" id="A0A1I6IKE8"/>
<dbReference type="STRING" id="553469.SAMN04487947_3391"/>
<dbReference type="CDD" id="cd00448">
    <property type="entry name" value="YjgF_YER057c_UK114_family"/>
    <property type="match status" value="1"/>
</dbReference>
<dbReference type="PANTHER" id="PTHR11803:SF39">
    <property type="entry name" value="2-IMINOBUTANOATE_2-IMINOPROPANOATE DEAMINASE"/>
    <property type="match status" value="1"/>
</dbReference>
<evidence type="ECO:0000256" key="2">
    <source>
        <dbReference type="SAM" id="MobiDB-lite"/>
    </source>
</evidence>
<reference evidence="4" key="1">
    <citation type="submission" date="2016-10" db="EMBL/GenBank/DDBJ databases">
        <authorList>
            <person name="Varghese N."/>
            <person name="Submissions S."/>
        </authorList>
    </citation>
    <scope>NUCLEOTIDE SEQUENCE [LARGE SCALE GENOMIC DNA]</scope>
    <source>
        <strain evidence="4">CGMCC 1.7736</strain>
    </source>
</reference>
<dbReference type="RefSeq" id="WP_089809792.1">
    <property type="nucleotide sequence ID" value="NZ_FOYT01000003.1"/>
</dbReference>
<dbReference type="FunFam" id="3.30.1330.40:FF:000001">
    <property type="entry name" value="L-PSP family endoribonuclease"/>
    <property type="match status" value="1"/>
</dbReference>
<dbReference type="InterPro" id="IPR019897">
    <property type="entry name" value="RidA_CS"/>
</dbReference>
<organism evidence="3 4">
    <name type="scientific">Halogeometricum rufum</name>
    <dbReference type="NCBI Taxonomy" id="553469"/>
    <lineage>
        <taxon>Archaea</taxon>
        <taxon>Methanobacteriati</taxon>
        <taxon>Methanobacteriota</taxon>
        <taxon>Stenosarchaea group</taxon>
        <taxon>Halobacteria</taxon>
        <taxon>Halobacteriales</taxon>
        <taxon>Haloferacaceae</taxon>
        <taxon>Halogeometricum</taxon>
    </lineage>
</organism>
<evidence type="ECO:0000313" key="4">
    <source>
        <dbReference type="Proteomes" id="UP000198531"/>
    </source>
</evidence>
<accession>A0A1I6IKE8</accession>
<dbReference type="InterPro" id="IPR035959">
    <property type="entry name" value="RutC-like_sf"/>
</dbReference>
<dbReference type="EMBL" id="FOYT01000003">
    <property type="protein sequence ID" value="SFR67139.1"/>
    <property type="molecule type" value="Genomic_DNA"/>
</dbReference>
<dbReference type="NCBIfam" id="TIGR00004">
    <property type="entry name" value="Rid family detoxifying hydrolase"/>
    <property type="match status" value="1"/>
</dbReference>
<dbReference type="InterPro" id="IPR006175">
    <property type="entry name" value="YjgF/YER057c/UK114"/>
</dbReference>
<dbReference type="GO" id="GO:0005829">
    <property type="term" value="C:cytosol"/>
    <property type="evidence" value="ECO:0007669"/>
    <property type="project" value="TreeGrafter"/>
</dbReference>
<gene>
    <name evidence="3" type="ORF">SAMN04487947_3391</name>
</gene>
<name>A0A1I6IKE8_9EURY</name>